<feature type="transmembrane region" description="Helical" evidence="1">
    <location>
        <begin position="153"/>
        <end position="173"/>
    </location>
</feature>
<evidence type="ECO:0000313" key="3">
    <source>
        <dbReference type="EMBL" id="TDP50802.1"/>
    </source>
</evidence>
<evidence type="ECO:0000313" key="4">
    <source>
        <dbReference type="Proteomes" id="UP000295500"/>
    </source>
</evidence>
<dbReference type="CDD" id="cd01949">
    <property type="entry name" value="GGDEF"/>
    <property type="match status" value="1"/>
</dbReference>
<name>A0A4R6PY88_9FIRM</name>
<sequence length="392" mass="44825">MFELSLDQTKLFNCGIEFFCLCTILLMYYNSKRELSFSYDFYLLRRVQVLTMILLVSDIFMWATNGLPGKAFWYIGYIENIVYFVIQILITISWLYYVSYRLYHKKVPDKTRIPLITIPVIIITALTLSSPWTSWVFYIDSSNYYHRGPLSDTLAVITLAYLMGTSLLGLIKMHREVLLERRKECLAIALFIVPPLIGGILQMLNYGGAFLFPCITLSLLMIFMDIESQAISIDALTGLNNRGKMDNYLNSLMVGNNRAIALIMIDINDFKIINDDFGHDKGDEILVFMADILKKTFGNSSAFLARYGGDEFVVILENLGTRAVANYMAKIKENIDVFNSSVNYGFELSVGIGHAIYPSKKVNNADDLFRIADEEMYRDKKLCKERIARGDN</sequence>
<evidence type="ECO:0000256" key="1">
    <source>
        <dbReference type="SAM" id="Phobius"/>
    </source>
</evidence>
<dbReference type="InterPro" id="IPR043128">
    <property type="entry name" value="Rev_trsase/Diguanyl_cyclase"/>
</dbReference>
<dbReference type="NCBIfam" id="TIGR00254">
    <property type="entry name" value="GGDEF"/>
    <property type="match status" value="1"/>
</dbReference>
<gene>
    <name evidence="3" type="ORF">EV211_1362</name>
</gene>
<evidence type="ECO:0000259" key="2">
    <source>
        <dbReference type="PROSITE" id="PS50887"/>
    </source>
</evidence>
<organism evidence="3 4">
    <name type="scientific">Aminicella lysinilytica</name>
    <dbReference type="NCBI Taxonomy" id="433323"/>
    <lineage>
        <taxon>Bacteria</taxon>
        <taxon>Bacillati</taxon>
        <taxon>Bacillota</taxon>
        <taxon>Clostridia</taxon>
        <taxon>Peptostreptococcales</taxon>
        <taxon>Anaerovoracaceae</taxon>
        <taxon>Aminicella</taxon>
    </lineage>
</organism>
<protein>
    <submittedName>
        <fullName evidence="3">Diguanylate cyclase (GGDEF)-like protein</fullName>
    </submittedName>
</protein>
<dbReference type="Gene3D" id="3.30.70.270">
    <property type="match status" value="1"/>
</dbReference>
<keyword evidence="1" id="KW-1133">Transmembrane helix</keyword>
<dbReference type="OrthoDB" id="9804955at2"/>
<dbReference type="Proteomes" id="UP000295500">
    <property type="component" value="Unassembled WGS sequence"/>
</dbReference>
<keyword evidence="1" id="KW-0472">Membrane</keyword>
<keyword evidence="1" id="KW-0812">Transmembrane</keyword>
<dbReference type="PROSITE" id="PS50887">
    <property type="entry name" value="GGDEF"/>
    <property type="match status" value="1"/>
</dbReference>
<feature type="transmembrane region" description="Helical" evidence="1">
    <location>
        <begin position="185"/>
        <end position="204"/>
    </location>
</feature>
<accession>A0A4R6PY88</accession>
<keyword evidence="4" id="KW-1185">Reference proteome</keyword>
<dbReference type="GO" id="GO:0052621">
    <property type="term" value="F:diguanylate cyclase activity"/>
    <property type="evidence" value="ECO:0007669"/>
    <property type="project" value="TreeGrafter"/>
</dbReference>
<dbReference type="SMART" id="SM00267">
    <property type="entry name" value="GGDEF"/>
    <property type="match status" value="1"/>
</dbReference>
<dbReference type="PANTHER" id="PTHR45138">
    <property type="entry name" value="REGULATORY COMPONENTS OF SENSORY TRANSDUCTION SYSTEM"/>
    <property type="match status" value="1"/>
</dbReference>
<feature type="transmembrane region" description="Helical" evidence="1">
    <location>
        <begin position="81"/>
        <end position="103"/>
    </location>
</feature>
<dbReference type="RefSeq" id="WP_133529050.1">
    <property type="nucleotide sequence ID" value="NZ_SNXO01000036.1"/>
</dbReference>
<dbReference type="InterPro" id="IPR000160">
    <property type="entry name" value="GGDEF_dom"/>
</dbReference>
<dbReference type="AlphaFoldDB" id="A0A4R6PY88"/>
<feature type="domain" description="GGDEF" evidence="2">
    <location>
        <begin position="258"/>
        <end position="392"/>
    </location>
</feature>
<dbReference type="InterPro" id="IPR029787">
    <property type="entry name" value="Nucleotide_cyclase"/>
</dbReference>
<feature type="transmembrane region" description="Helical" evidence="1">
    <location>
        <begin position="43"/>
        <end position="61"/>
    </location>
</feature>
<comment type="caution">
    <text evidence="3">The sequence shown here is derived from an EMBL/GenBank/DDBJ whole genome shotgun (WGS) entry which is preliminary data.</text>
</comment>
<dbReference type="EMBL" id="SNXO01000036">
    <property type="protein sequence ID" value="TDP50802.1"/>
    <property type="molecule type" value="Genomic_DNA"/>
</dbReference>
<feature type="transmembrane region" description="Helical" evidence="1">
    <location>
        <begin position="12"/>
        <end position="31"/>
    </location>
</feature>
<dbReference type="InterPro" id="IPR050469">
    <property type="entry name" value="Diguanylate_Cyclase"/>
</dbReference>
<proteinExistence type="predicted"/>
<reference evidence="3 4" key="1">
    <citation type="submission" date="2019-03" db="EMBL/GenBank/DDBJ databases">
        <title>Genomic Encyclopedia of Type Strains, Phase IV (KMG-IV): sequencing the most valuable type-strain genomes for metagenomic binning, comparative biology and taxonomic classification.</title>
        <authorList>
            <person name="Goeker M."/>
        </authorList>
    </citation>
    <scope>NUCLEOTIDE SEQUENCE [LARGE SCALE GENOMIC DNA]</scope>
    <source>
        <strain evidence="3 4">DSM 28287</strain>
    </source>
</reference>
<dbReference type="Pfam" id="PF00990">
    <property type="entry name" value="GGDEF"/>
    <property type="match status" value="1"/>
</dbReference>
<dbReference type="PANTHER" id="PTHR45138:SF9">
    <property type="entry name" value="DIGUANYLATE CYCLASE DGCM-RELATED"/>
    <property type="match status" value="1"/>
</dbReference>
<feature type="transmembrane region" description="Helical" evidence="1">
    <location>
        <begin position="115"/>
        <end position="133"/>
    </location>
</feature>
<dbReference type="SUPFAM" id="SSF55073">
    <property type="entry name" value="Nucleotide cyclase"/>
    <property type="match status" value="1"/>
</dbReference>